<feature type="chain" id="PRO_5028436183" evidence="1">
    <location>
        <begin position="17"/>
        <end position="176"/>
    </location>
</feature>
<keyword evidence="1" id="KW-0732">Signal</keyword>
<dbReference type="RefSeq" id="WP_079793381.1">
    <property type="nucleotide sequence ID" value="NZ_MXNY01000031.1"/>
</dbReference>
<evidence type="ECO:0000313" key="2">
    <source>
        <dbReference type="EMBL" id="HAC6576951.1"/>
    </source>
</evidence>
<organism evidence="2">
    <name type="scientific">Salmonella enterica</name>
    <name type="common">Salmonella choleraesuis</name>
    <dbReference type="NCBI Taxonomy" id="28901"/>
    <lineage>
        <taxon>Bacteria</taxon>
        <taxon>Pseudomonadati</taxon>
        <taxon>Pseudomonadota</taxon>
        <taxon>Gammaproteobacteria</taxon>
        <taxon>Enterobacterales</taxon>
        <taxon>Enterobacteriaceae</taxon>
        <taxon>Salmonella</taxon>
    </lineage>
</organism>
<reference evidence="2" key="2">
    <citation type="submission" date="2018-07" db="EMBL/GenBank/DDBJ databases">
        <authorList>
            <consortium name="NCBI Pathogen Detection Project"/>
        </authorList>
    </citation>
    <scope>NUCLEOTIDE SEQUENCE</scope>
    <source>
        <strain evidence="2">232-84</strain>
    </source>
</reference>
<protein>
    <submittedName>
        <fullName evidence="2">Uncharacterized protein</fullName>
    </submittedName>
</protein>
<comment type="caution">
    <text evidence="2">The sequence shown here is derived from an EMBL/GenBank/DDBJ whole genome shotgun (WGS) entry which is preliminary data.</text>
</comment>
<dbReference type="AlphaFoldDB" id="A0A701ZHQ5"/>
<evidence type="ECO:0000256" key="1">
    <source>
        <dbReference type="SAM" id="SignalP"/>
    </source>
</evidence>
<reference evidence="2" key="1">
    <citation type="journal article" date="2018" name="Genome Biol.">
        <title>SKESA: strategic k-mer extension for scrupulous assemblies.</title>
        <authorList>
            <person name="Souvorov A."/>
            <person name="Agarwala R."/>
            <person name="Lipman D.J."/>
        </authorList>
    </citation>
    <scope>NUCLEOTIDE SEQUENCE</scope>
    <source>
        <strain evidence="2">232-84</strain>
    </source>
</reference>
<name>A0A701ZHQ5_SALER</name>
<accession>A0A701ZHQ5</accession>
<sequence>MKNIFFLLLFTNCALANDDLMAEYFNHFLTTFSSHSVSRDDYAFFVSYEIDPTMRTNYDLSPPQRYLNIDSDPDFVIKNTDVLFSGGKSRGLFLNFIRKNILSDQKIILGRLITYNKGPVIYSFKIEKYQKDNVVIFENILALIPGSDNTSEFSCSYVFRKTDNRSVKLVDVNCAG</sequence>
<dbReference type="EMBL" id="DAAMGM010000030">
    <property type="protein sequence ID" value="HAC6576951.1"/>
    <property type="molecule type" value="Genomic_DNA"/>
</dbReference>
<gene>
    <name evidence="2" type="ORF">G0B27_22750</name>
</gene>
<feature type="signal peptide" evidence="1">
    <location>
        <begin position="1"/>
        <end position="16"/>
    </location>
</feature>
<proteinExistence type="predicted"/>